<dbReference type="EMBL" id="GBEZ01023652">
    <property type="protein sequence ID" value="JAC63250.1"/>
    <property type="molecule type" value="Transcribed_RNA"/>
</dbReference>
<name>A0A061QXS4_9CHLO</name>
<gene>
    <name evidence="1" type="ORF">TSPGSL018_21102</name>
</gene>
<accession>A0A061QXS4</accession>
<proteinExistence type="predicted"/>
<feature type="non-terminal residue" evidence="1">
    <location>
        <position position="73"/>
    </location>
</feature>
<dbReference type="AlphaFoldDB" id="A0A061QXS4"/>
<organism evidence="1">
    <name type="scientific">Tetraselmis sp. GSL018</name>
    <dbReference type="NCBI Taxonomy" id="582737"/>
    <lineage>
        <taxon>Eukaryota</taxon>
        <taxon>Viridiplantae</taxon>
        <taxon>Chlorophyta</taxon>
        <taxon>core chlorophytes</taxon>
        <taxon>Chlorodendrophyceae</taxon>
        <taxon>Chlorodendrales</taxon>
        <taxon>Chlorodendraceae</taxon>
        <taxon>Tetraselmis</taxon>
    </lineage>
</organism>
<evidence type="ECO:0000313" key="1">
    <source>
        <dbReference type="EMBL" id="JAC63250.1"/>
    </source>
</evidence>
<reference evidence="1" key="1">
    <citation type="submission" date="2014-05" db="EMBL/GenBank/DDBJ databases">
        <title>The transcriptome of the halophilic microalga Tetraselmis sp. GSL018 isolated from the Great Salt Lake, Utah.</title>
        <authorList>
            <person name="Jinkerson R.E."/>
            <person name="D'Adamo S."/>
            <person name="Posewitz M.C."/>
        </authorList>
    </citation>
    <scope>NUCLEOTIDE SEQUENCE</scope>
    <source>
        <strain evidence="1">GSL018</strain>
    </source>
</reference>
<protein>
    <submittedName>
        <fullName evidence="1">Uncharacterized protein</fullName>
    </submittedName>
</protein>
<feature type="non-terminal residue" evidence="1">
    <location>
        <position position="1"/>
    </location>
</feature>
<sequence>SLLAQFQILCVEIHSTWHHIADVLFNCDGQAGYENRSYELKSWKSKFLYGFGSNKGTNETEQDHTSCITSWAG</sequence>